<keyword evidence="4" id="KW-1185">Reference proteome</keyword>
<evidence type="ECO:0000259" key="2">
    <source>
        <dbReference type="Pfam" id="PF22688"/>
    </source>
</evidence>
<dbReference type="SUPFAM" id="SSF52540">
    <property type="entry name" value="P-loop containing nucleoside triphosphate hydrolases"/>
    <property type="match status" value="1"/>
</dbReference>
<dbReference type="InterPro" id="IPR055199">
    <property type="entry name" value="Hda_lid"/>
</dbReference>
<evidence type="ECO:0000313" key="3">
    <source>
        <dbReference type="EMBL" id="UZP75379.1"/>
    </source>
</evidence>
<dbReference type="InterPro" id="IPR027417">
    <property type="entry name" value="P-loop_NTPase"/>
</dbReference>
<accession>A0ABY6Q7V4</accession>
<reference evidence="3 4" key="1">
    <citation type="submission" date="2019-02" db="EMBL/GenBank/DDBJ databases">
        <title>Halieaceae_genomes.</title>
        <authorList>
            <person name="Li S.-H."/>
        </authorList>
    </citation>
    <scope>NUCLEOTIDE SEQUENCE [LARGE SCALE GENOMIC DNA]</scope>
    <source>
        <strain evidence="3 4">JH123</strain>
    </source>
</reference>
<dbReference type="EMBL" id="CP036501">
    <property type="protein sequence ID" value="UZP75379.1"/>
    <property type="molecule type" value="Genomic_DNA"/>
</dbReference>
<dbReference type="Gene3D" id="1.10.8.60">
    <property type="match status" value="1"/>
</dbReference>
<feature type="domain" description="Chromosomal replication initiator protein DnaA ATPAse" evidence="1">
    <location>
        <begin position="90"/>
        <end position="153"/>
    </location>
</feature>
<sequence length="230" mass="25113">MDPNPTQLVLPISTDPDATWEHWVSRSETQLLEHALVGSPALTPPGVLIWGEEGLGKSHLLQAVCAQLGRGASYIPLGVVMDAMPSAMLEGIESSSAVLIDDVHLSITKPEWQEGLFHCFNRCVAAGTPLVVSSKTAISGLSDLLPDLTSRLALLTGFRLPSWEMDAFESLLIRLAKHRGLILTEEVARYLNRRLRHTPVDALVAIEKIELSSLIEQRTPTIPFLKTLGL</sequence>
<name>A0ABY6Q7V4_9GAMM</name>
<dbReference type="PANTHER" id="PTHR30050:SF5">
    <property type="entry name" value="DNAA REGULATORY INACTIVATOR HDA"/>
    <property type="match status" value="1"/>
</dbReference>
<dbReference type="PANTHER" id="PTHR30050">
    <property type="entry name" value="CHROMOSOMAL REPLICATION INITIATOR PROTEIN DNAA"/>
    <property type="match status" value="1"/>
</dbReference>
<protein>
    <submittedName>
        <fullName evidence="3">DnaA regulatory inactivator Hda</fullName>
    </submittedName>
</protein>
<dbReference type="RefSeq" id="WP_279241866.1">
    <property type="nucleotide sequence ID" value="NZ_CP036501.1"/>
</dbReference>
<dbReference type="Pfam" id="PF22688">
    <property type="entry name" value="Hda_lid"/>
    <property type="match status" value="1"/>
</dbReference>
<dbReference type="InterPro" id="IPR013317">
    <property type="entry name" value="DnaA_dom"/>
</dbReference>
<dbReference type="Pfam" id="PF00308">
    <property type="entry name" value="Bac_DnaA"/>
    <property type="match status" value="1"/>
</dbReference>
<dbReference type="Proteomes" id="UP001317963">
    <property type="component" value="Chromosome"/>
</dbReference>
<gene>
    <name evidence="3" type="ORF">E0F26_11805</name>
</gene>
<evidence type="ECO:0000259" key="1">
    <source>
        <dbReference type="Pfam" id="PF00308"/>
    </source>
</evidence>
<evidence type="ECO:0000313" key="4">
    <source>
        <dbReference type="Proteomes" id="UP001317963"/>
    </source>
</evidence>
<proteinExistence type="predicted"/>
<organism evidence="3 4">
    <name type="scientific">Candidatus Paraluminiphilus aquimaris</name>
    <dbReference type="NCBI Taxonomy" id="2518994"/>
    <lineage>
        <taxon>Bacteria</taxon>
        <taxon>Pseudomonadati</taxon>
        <taxon>Pseudomonadota</taxon>
        <taxon>Gammaproteobacteria</taxon>
        <taxon>Cellvibrionales</taxon>
        <taxon>Halieaceae</taxon>
        <taxon>Candidatus Paraluminiphilus</taxon>
    </lineage>
</organism>
<dbReference type="Gene3D" id="3.40.50.300">
    <property type="entry name" value="P-loop containing nucleotide triphosphate hydrolases"/>
    <property type="match status" value="1"/>
</dbReference>
<feature type="domain" description="Hda lid" evidence="2">
    <location>
        <begin position="171"/>
        <end position="227"/>
    </location>
</feature>